<feature type="domain" description="EF-hand" evidence="5">
    <location>
        <begin position="258"/>
        <end position="293"/>
    </location>
</feature>
<feature type="domain" description="EF-hand" evidence="5">
    <location>
        <begin position="294"/>
        <end position="329"/>
    </location>
</feature>
<feature type="region of interest" description="Disordered" evidence="4">
    <location>
        <begin position="1"/>
        <end position="174"/>
    </location>
</feature>
<evidence type="ECO:0000256" key="4">
    <source>
        <dbReference type="SAM" id="MobiDB-lite"/>
    </source>
</evidence>
<evidence type="ECO:0000259" key="5">
    <source>
        <dbReference type="PROSITE" id="PS50222"/>
    </source>
</evidence>
<feature type="compositionally biased region" description="Basic and acidic residues" evidence="4">
    <location>
        <begin position="74"/>
        <end position="105"/>
    </location>
</feature>
<comment type="caution">
    <text evidence="6">The sequence shown here is derived from an EMBL/GenBank/DDBJ whole genome shotgun (WGS) entry which is preliminary data.</text>
</comment>
<name>A0AA89BP59_PINIB</name>
<dbReference type="GO" id="GO:0016460">
    <property type="term" value="C:myosin II complex"/>
    <property type="evidence" value="ECO:0007669"/>
    <property type="project" value="TreeGrafter"/>
</dbReference>
<keyword evidence="2" id="KW-0106">Calcium</keyword>
<keyword evidence="1" id="KW-0677">Repeat</keyword>
<dbReference type="Proteomes" id="UP001186944">
    <property type="component" value="Unassembled WGS sequence"/>
</dbReference>
<evidence type="ECO:0000256" key="2">
    <source>
        <dbReference type="ARBA" id="ARBA00022837"/>
    </source>
</evidence>
<evidence type="ECO:0000313" key="6">
    <source>
        <dbReference type="EMBL" id="KAK3088693.1"/>
    </source>
</evidence>
<evidence type="ECO:0000313" key="7">
    <source>
        <dbReference type="Proteomes" id="UP001186944"/>
    </source>
</evidence>
<dbReference type="InterPro" id="IPR050230">
    <property type="entry name" value="CALM/Myosin/TropC-like"/>
</dbReference>
<feature type="compositionally biased region" description="Polar residues" evidence="4">
    <location>
        <begin position="1"/>
        <end position="12"/>
    </location>
</feature>
<evidence type="ECO:0000256" key="3">
    <source>
        <dbReference type="ARBA" id="ARBA00023179"/>
    </source>
</evidence>
<dbReference type="InterPro" id="IPR011992">
    <property type="entry name" value="EF-hand-dom_pair"/>
</dbReference>
<dbReference type="FunFam" id="1.10.238.10:FF:000001">
    <property type="entry name" value="Calmodulin 1"/>
    <property type="match status" value="1"/>
</dbReference>
<feature type="region of interest" description="Disordered" evidence="4">
    <location>
        <begin position="330"/>
        <end position="479"/>
    </location>
</feature>
<dbReference type="PANTHER" id="PTHR23048:SF0">
    <property type="entry name" value="CALMODULIN LIKE 3"/>
    <property type="match status" value="1"/>
</dbReference>
<feature type="compositionally biased region" description="Basic and acidic residues" evidence="4">
    <location>
        <begin position="157"/>
        <end position="170"/>
    </location>
</feature>
<protein>
    <recommendedName>
        <fullName evidence="5">EF-hand domain-containing protein</fullName>
    </recommendedName>
</protein>
<dbReference type="Gene3D" id="1.10.238.10">
    <property type="entry name" value="EF-hand"/>
    <property type="match status" value="1"/>
</dbReference>
<dbReference type="InterPro" id="IPR002048">
    <property type="entry name" value="EF_hand_dom"/>
</dbReference>
<organism evidence="6 7">
    <name type="scientific">Pinctada imbricata</name>
    <name type="common">Atlantic pearl-oyster</name>
    <name type="synonym">Pinctada martensii</name>
    <dbReference type="NCBI Taxonomy" id="66713"/>
    <lineage>
        <taxon>Eukaryota</taxon>
        <taxon>Metazoa</taxon>
        <taxon>Spiralia</taxon>
        <taxon>Lophotrochozoa</taxon>
        <taxon>Mollusca</taxon>
        <taxon>Bivalvia</taxon>
        <taxon>Autobranchia</taxon>
        <taxon>Pteriomorphia</taxon>
        <taxon>Pterioida</taxon>
        <taxon>Pterioidea</taxon>
        <taxon>Pteriidae</taxon>
        <taxon>Pinctada</taxon>
    </lineage>
</organism>
<sequence>MSALRRSSTAFEQSRKESKGNKHGRRYSSIVKPTFEAAITEDVTTSSVVANGDITEPIQEDETDTIQNQTADESGPKDADGKHESRPKDPDVKPESKPKDPDAKLPTRRYSSAIPPRRDVPEAPPMRRYSTATPMRRSSLAIGGKTRRKSSVTNPKIQEKEVEDAKKAEEPEVDPQETFRQFVYDTIRTTFQLVTVNDEININVDNVFPVLKTLELDANDEVILDMVRTSCIETFGDINEQEFDAAVLDQRRRATGEEFEEDLRSAFAVIDKDEDGFINTSDIYQLMMGIGEMLDDDELMDVMKAADYDKDGQINYRDFKYFLIGELDELPKEGDEDEAEEEGTEEQEKKEETTEEEKKEEPKEEVKEEIKEEVKEEPPKEPPKPKPTLNRKSVLWGYMRATTNVVETAKEIKDRNEKEAKKVEPIKEEPDKDEKKAEPEMKEEISPPEEKKEEEKQTTPKHDSGIGSEIESEAAIRVT</sequence>
<keyword evidence="3" id="KW-0514">Muscle protein</keyword>
<dbReference type="GO" id="GO:0005509">
    <property type="term" value="F:calcium ion binding"/>
    <property type="evidence" value="ECO:0007669"/>
    <property type="project" value="InterPro"/>
</dbReference>
<dbReference type="PROSITE" id="PS50222">
    <property type="entry name" value="EF_HAND_2"/>
    <property type="match status" value="2"/>
</dbReference>
<keyword evidence="7" id="KW-1185">Reference proteome</keyword>
<evidence type="ECO:0000256" key="1">
    <source>
        <dbReference type="ARBA" id="ARBA00022737"/>
    </source>
</evidence>
<feature type="compositionally biased region" description="Basic and acidic residues" evidence="4">
    <location>
        <begin position="346"/>
        <end position="384"/>
    </location>
</feature>
<proteinExistence type="predicted"/>
<dbReference type="EMBL" id="VSWD01000011">
    <property type="protein sequence ID" value="KAK3088693.1"/>
    <property type="molecule type" value="Genomic_DNA"/>
</dbReference>
<feature type="compositionally biased region" description="Acidic residues" evidence="4">
    <location>
        <begin position="334"/>
        <end position="345"/>
    </location>
</feature>
<dbReference type="PANTHER" id="PTHR23048">
    <property type="entry name" value="MYOSIN LIGHT CHAIN 1, 3"/>
    <property type="match status" value="1"/>
</dbReference>
<dbReference type="PROSITE" id="PS00018">
    <property type="entry name" value="EF_HAND_1"/>
    <property type="match status" value="2"/>
</dbReference>
<dbReference type="InterPro" id="IPR018247">
    <property type="entry name" value="EF_Hand_1_Ca_BS"/>
</dbReference>
<dbReference type="AlphaFoldDB" id="A0AA89BP59"/>
<accession>A0AA89BP59</accession>
<dbReference type="Pfam" id="PF13499">
    <property type="entry name" value="EF-hand_7"/>
    <property type="match status" value="1"/>
</dbReference>
<reference evidence="6" key="1">
    <citation type="submission" date="2019-08" db="EMBL/GenBank/DDBJ databases">
        <title>The improved chromosome-level genome for the pearl oyster Pinctada fucata martensii using PacBio sequencing and Hi-C.</title>
        <authorList>
            <person name="Zheng Z."/>
        </authorList>
    </citation>
    <scope>NUCLEOTIDE SEQUENCE</scope>
    <source>
        <strain evidence="6">ZZ-2019</strain>
        <tissue evidence="6">Adductor muscle</tissue>
    </source>
</reference>
<dbReference type="CDD" id="cd00051">
    <property type="entry name" value="EFh"/>
    <property type="match status" value="1"/>
</dbReference>
<gene>
    <name evidence="6" type="ORF">FSP39_022482</name>
</gene>
<dbReference type="SUPFAM" id="SSF47473">
    <property type="entry name" value="EF-hand"/>
    <property type="match status" value="1"/>
</dbReference>
<dbReference type="SMART" id="SM00054">
    <property type="entry name" value="EFh"/>
    <property type="match status" value="2"/>
</dbReference>
<feature type="compositionally biased region" description="Basic and acidic residues" evidence="4">
    <location>
        <begin position="408"/>
        <end position="464"/>
    </location>
</feature>